<gene>
    <name evidence="5 8" type="primary">rpsI</name>
    <name evidence="9" type="ORF">DQK91_01905</name>
    <name evidence="8" type="ORF">E8L03_08040</name>
</gene>
<comment type="similarity">
    <text evidence="1 5 6">Belongs to the universal ribosomal protein uS9 family.</text>
</comment>
<dbReference type="HAMAP" id="MF_00532_B">
    <property type="entry name" value="Ribosomal_uS9_B"/>
    <property type="match status" value="1"/>
</dbReference>
<name>A0A6P1ZQ56_9BACT</name>
<dbReference type="GO" id="GO:0003735">
    <property type="term" value="F:structural constituent of ribosome"/>
    <property type="evidence" value="ECO:0007669"/>
    <property type="project" value="InterPro"/>
</dbReference>
<feature type="region of interest" description="Disordered" evidence="7">
    <location>
        <begin position="108"/>
        <end position="130"/>
    </location>
</feature>
<dbReference type="EMBL" id="QMIF01000001">
    <property type="protein sequence ID" value="TVM36698.1"/>
    <property type="molecule type" value="Genomic_DNA"/>
</dbReference>
<evidence type="ECO:0000256" key="6">
    <source>
        <dbReference type="RuleBase" id="RU003815"/>
    </source>
</evidence>
<dbReference type="InterPro" id="IPR023035">
    <property type="entry name" value="Ribosomal_uS9_bac/plastid"/>
</dbReference>
<dbReference type="SUPFAM" id="SSF54211">
    <property type="entry name" value="Ribosomal protein S5 domain 2-like"/>
    <property type="match status" value="1"/>
</dbReference>
<evidence type="ECO:0000313" key="9">
    <source>
        <dbReference type="EMBL" id="TVM36698.1"/>
    </source>
</evidence>
<reference evidence="9 10" key="1">
    <citation type="submission" date="2018-06" db="EMBL/GenBank/DDBJ databases">
        <title>Complete genome of Desulfovibrio marinus P48SEP.</title>
        <authorList>
            <person name="Crispim J.S."/>
            <person name="Vidigal P.M.P."/>
            <person name="Silva L.C.F."/>
            <person name="Araujo L.C."/>
            <person name="Laguardia C.N."/>
            <person name="Dias R.S."/>
            <person name="Sousa M.P."/>
            <person name="Paula S.O."/>
            <person name="Silva C."/>
        </authorList>
    </citation>
    <scope>NUCLEOTIDE SEQUENCE [LARGE SCALE GENOMIC DNA]</scope>
    <source>
        <strain evidence="9 10">P48SEP</strain>
    </source>
</reference>
<sequence length="130" mass="14605">MSTEEFYGTGRRKNAVARTRVTSGTGRILVNGRPFDEYFPRASLQQVIQQPLTLLNLLGKYDVKANIAGGGVSGQAEALRHGIARALLQVDPELRPQLKKAGYLTRDARKKERKKYGQRGARARFQYSKR</sequence>
<dbReference type="Gene3D" id="3.30.230.10">
    <property type="match status" value="1"/>
</dbReference>
<accession>A0A6P1ZQ56</accession>
<evidence type="ECO:0000256" key="3">
    <source>
        <dbReference type="ARBA" id="ARBA00023274"/>
    </source>
</evidence>
<dbReference type="Pfam" id="PF00380">
    <property type="entry name" value="Ribosomal_S9"/>
    <property type="match status" value="1"/>
</dbReference>
<dbReference type="RefSeq" id="WP_144233748.1">
    <property type="nucleotide sequence ID" value="NZ_CP039543.1"/>
</dbReference>
<dbReference type="GO" id="GO:0015935">
    <property type="term" value="C:small ribosomal subunit"/>
    <property type="evidence" value="ECO:0007669"/>
    <property type="project" value="UniProtKB-ARBA"/>
</dbReference>
<keyword evidence="3 5" id="KW-0687">Ribonucleoprotein</keyword>
<dbReference type="Proteomes" id="UP000503251">
    <property type="component" value="Chromosome"/>
</dbReference>
<dbReference type="NCBIfam" id="NF001099">
    <property type="entry name" value="PRK00132.1"/>
    <property type="match status" value="1"/>
</dbReference>
<keyword evidence="2 5" id="KW-0689">Ribosomal protein</keyword>
<dbReference type="GO" id="GO:0005737">
    <property type="term" value="C:cytoplasm"/>
    <property type="evidence" value="ECO:0007669"/>
    <property type="project" value="UniProtKB-ARBA"/>
</dbReference>
<dbReference type="PROSITE" id="PS00360">
    <property type="entry name" value="RIBOSOMAL_S9"/>
    <property type="match status" value="1"/>
</dbReference>
<evidence type="ECO:0000256" key="7">
    <source>
        <dbReference type="SAM" id="MobiDB-lite"/>
    </source>
</evidence>
<dbReference type="OrthoDB" id="9803965at2"/>
<dbReference type="EMBL" id="CP039543">
    <property type="protein sequence ID" value="QJT08881.1"/>
    <property type="molecule type" value="Genomic_DNA"/>
</dbReference>
<dbReference type="InterPro" id="IPR020568">
    <property type="entry name" value="Ribosomal_Su5_D2-typ_SF"/>
</dbReference>
<evidence type="ECO:0000313" key="8">
    <source>
        <dbReference type="EMBL" id="QJT08881.1"/>
    </source>
</evidence>
<evidence type="ECO:0000256" key="1">
    <source>
        <dbReference type="ARBA" id="ARBA00005251"/>
    </source>
</evidence>
<dbReference type="PANTHER" id="PTHR21569:SF1">
    <property type="entry name" value="SMALL RIBOSOMAL SUBUNIT PROTEIN US9M"/>
    <property type="match status" value="1"/>
</dbReference>
<dbReference type="InterPro" id="IPR014721">
    <property type="entry name" value="Ribsml_uS5_D2-typ_fold_subgr"/>
</dbReference>
<proteinExistence type="inferred from homology"/>
<dbReference type="PANTHER" id="PTHR21569">
    <property type="entry name" value="RIBOSOMAL PROTEIN S9"/>
    <property type="match status" value="1"/>
</dbReference>
<organism evidence="9 10">
    <name type="scientific">Oceanidesulfovibrio marinus</name>
    <dbReference type="NCBI Taxonomy" id="370038"/>
    <lineage>
        <taxon>Bacteria</taxon>
        <taxon>Pseudomonadati</taxon>
        <taxon>Thermodesulfobacteriota</taxon>
        <taxon>Desulfovibrionia</taxon>
        <taxon>Desulfovibrionales</taxon>
        <taxon>Desulfovibrionaceae</taxon>
        <taxon>Oceanidesulfovibrio</taxon>
    </lineage>
</organism>
<dbReference type="AlphaFoldDB" id="A0A6P1ZQ56"/>
<evidence type="ECO:0000256" key="5">
    <source>
        <dbReference type="HAMAP-Rule" id="MF_00532"/>
    </source>
</evidence>
<dbReference type="Proteomes" id="UP000434052">
    <property type="component" value="Unassembled WGS sequence"/>
</dbReference>
<evidence type="ECO:0000256" key="2">
    <source>
        <dbReference type="ARBA" id="ARBA00022980"/>
    </source>
</evidence>
<protein>
    <recommendedName>
        <fullName evidence="4 5">Small ribosomal subunit protein uS9</fullName>
    </recommendedName>
</protein>
<dbReference type="GO" id="GO:0006412">
    <property type="term" value="P:translation"/>
    <property type="evidence" value="ECO:0007669"/>
    <property type="project" value="UniProtKB-UniRule"/>
</dbReference>
<reference evidence="8 11" key="2">
    <citation type="submission" date="2019-04" db="EMBL/GenBank/DDBJ databases">
        <title>Isolation and culture of sulfate reducing bacteria from the cold seep of the South China Sea.</title>
        <authorList>
            <person name="Sun C."/>
            <person name="Liu R."/>
        </authorList>
    </citation>
    <scope>NUCLEOTIDE SEQUENCE [LARGE SCALE GENOMIC DNA]</scope>
    <source>
        <strain evidence="8 11">CS1</strain>
    </source>
</reference>
<dbReference type="GO" id="GO:0003723">
    <property type="term" value="F:RNA binding"/>
    <property type="evidence" value="ECO:0007669"/>
    <property type="project" value="TreeGrafter"/>
</dbReference>
<evidence type="ECO:0000313" key="11">
    <source>
        <dbReference type="Proteomes" id="UP000503251"/>
    </source>
</evidence>
<dbReference type="FunFam" id="3.30.230.10:FF:000001">
    <property type="entry name" value="30S ribosomal protein S9"/>
    <property type="match status" value="1"/>
</dbReference>
<dbReference type="InterPro" id="IPR020574">
    <property type="entry name" value="Ribosomal_uS9_CS"/>
</dbReference>
<evidence type="ECO:0000313" key="10">
    <source>
        <dbReference type="Proteomes" id="UP000434052"/>
    </source>
</evidence>
<keyword evidence="11" id="KW-1185">Reference proteome</keyword>
<dbReference type="InterPro" id="IPR000754">
    <property type="entry name" value="Ribosomal_uS9"/>
</dbReference>
<evidence type="ECO:0000256" key="4">
    <source>
        <dbReference type="ARBA" id="ARBA00035259"/>
    </source>
</evidence>